<protein>
    <submittedName>
        <fullName evidence="2">Uncharacterized protein</fullName>
    </submittedName>
</protein>
<dbReference type="SUPFAM" id="SSF47923">
    <property type="entry name" value="Ypt/Rab-GAP domain of gyp1p"/>
    <property type="match status" value="1"/>
</dbReference>
<name>A0A812NLU3_9DINO</name>
<dbReference type="InterPro" id="IPR035969">
    <property type="entry name" value="Rab-GAP_TBC_sf"/>
</dbReference>
<dbReference type="OrthoDB" id="2113243at2759"/>
<dbReference type="Gene3D" id="1.10.8.270">
    <property type="entry name" value="putative rabgap domain of human tbc1 domain family member 14 like domains"/>
    <property type="match status" value="1"/>
</dbReference>
<dbReference type="Proteomes" id="UP000601435">
    <property type="component" value="Unassembled WGS sequence"/>
</dbReference>
<organism evidence="2 3">
    <name type="scientific">Symbiodinium necroappetens</name>
    <dbReference type="NCBI Taxonomy" id="1628268"/>
    <lineage>
        <taxon>Eukaryota</taxon>
        <taxon>Sar</taxon>
        <taxon>Alveolata</taxon>
        <taxon>Dinophyceae</taxon>
        <taxon>Suessiales</taxon>
        <taxon>Symbiodiniaceae</taxon>
        <taxon>Symbiodinium</taxon>
    </lineage>
</organism>
<feature type="region of interest" description="Disordered" evidence="1">
    <location>
        <begin position="1"/>
        <end position="39"/>
    </location>
</feature>
<sequence>MAPKAAKAKAVGKAVTKASGKASAPEPEPPLKPSVPAVPQPSEAVTLTAKQAEGLLASLCAEELRILAETTDEEEQLAARQVLEYVGDKDVSWENAQRSLSTGNQLVNEILEMQTGEFITKQSLQRFEELGHPDVSALWGKSRSAYVLAVFVQACLQDARDRLGLTAAAPPPPPMPQEPPAWPLVIGFKELPARIAEVVRWSRTVLVVCNGHAKEADTFLTYSAYVQIDAKWVMGETMIRKTMGIEEMQESLRKRVVSAMKSGLPLHIAMANTAVAFKDKFCAEHTFPHSVFNFSMFRGETGTEAGEYRKIIRDVDLEDWPGSFPGRMKEGFFVVVTTDFDLESAREFLPSSLPYFNDMAILEVMCLPDNYGAWPAPFCSCERCPGDVPHCARFERWAKAANVDSVKQSGRYQELLEEAARGSPHLSPDKERQLQLDLDRTWPSLRMFSEHSGGRQSLANLLKAWIIFDGNEAQQASAVDRCQEASAQATGTCVCVGVCVCECVCCCAEEMAADGCRS</sequence>
<evidence type="ECO:0000256" key="1">
    <source>
        <dbReference type="SAM" id="MobiDB-lite"/>
    </source>
</evidence>
<evidence type="ECO:0000313" key="3">
    <source>
        <dbReference type="Proteomes" id="UP000601435"/>
    </source>
</evidence>
<dbReference type="AlphaFoldDB" id="A0A812NLU3"/>
<evidence type="ECO:0000313" key="2">
    <source>
        <dbReference type="EMBL" id="CAE7326985.1"/>
    </source>
</evidence>
<reference evidence="2" key="1">
    <citation type="submission" date="2021-02" db="EMBL/GenBank/DDBJ databases">
        <authorList>
            <person name="Dougan E. K."/>
            <person name="Rhodes N."/>
            <person name="Thang M."/>
            <person name="Chan C."/>
        </authorList>
    </citation>
    <scope>NUCLEOTIDE SEQUENCE</scope>
</reference>
<proteinExistence type="predicted"/>
<comment type="caution">
    <text evidence="2">The sequence shown here is derived from an EMBL/GenBank/DDBJ whole genome shotgun (WGS) entry which is preliminary data.</text>
</comment>
<gene>
    <name evidence="2" type="ORF">SNEC2469_LOCUS8255</name>
</gene>
<feature type="compositionally biased region" description="Low complexity" evidence="1">
    <location>
        <begin position="1"/>
        <end position="25"/>
    </location>
</feature>
<keyword evidence="3" id="KW-1185">Reference proteome</keyword>
<accession>A0A812NLU3</accession>
<feature type="compositionally biased region" description="Pro residues" evidence="1">
    <location>
        <begin position="26"/>
        <end position="39"/>
    </location>
</feature>
<dbReference type="EMBL" id="CAJNJA010013696">
    <property type="protein sequence ID" value="CAE7326985.1"/>
    <property type="molecule type" value="Genomic_DNA"/>
</dbReference>